<sequence>MNLRVRDLRIAYGDTEIVKGIGFEAASGEVVALTGPSGAGKSAIALALLGLLPRHARSTGEIHLAGTPVHGLDDRAWSRLRGSRIALVMQDPLAALTPVRRVGAQVAEAVRIHAGRPGARERAAELLELVGIPADRYRAYPAELSGGMRQRVLIAMAVAHRPAVVVADEPTASLDADVRERTMDLLCGLCRDSGSALLLVSHDPGLVARRADRVLALRDGVLGAPAPGPEPGGRLRRAWPTGDPVLSVAGLGCARGGRAVLEGASLEVGAGEIVGLTGASGVGKSTLLREVLRLAPPQSGRIQVYGRDTRTLQPAARRALRARMQPVFQDPRAALDPVMTVGQSLAEPLRVHRRPVRGKVAELLARVGLPAELAARRPGALSGGQAQRVAIARALALEPGLLLLDEPVSALDARAKAGIVDLLAELRTALDLACLLVSHDEDVLAALADRTLVLREGRVW</sequence>
<comment type="subcellular location">
    <subcellularLocation>
        <location evidence="1">Cell membrane</location>
        <topology evidence="1">Peripheral membrane protein</topology>
    </subcellularLocation>
</comment>
<dbReference type="PANTHER" id="PTHR43297">
    <property type="entry name" value="OLIGOPEPTIDE TRANSPORT ATP-BINDING PROTEIN APPD"/>
    <property type="match status" value="1"/>
</dbReference>
<evidence type="ECO:0000256" key="6">
    <source>
        <dbReference type="ARBA" id="ARBA00022840"/>
    </source>
</evidence>
<evidence type="ECO:0000256" key="5">
    <source>
        <dbReference type="ARBA" id="ARBA00022741"/>
    </source>
</evidence>
<protein>
    <submittedName>
        <fullName evidence="9">Peptide/nickel transport system ATP-binding protein</fullName>
    </submittedName>
</protein>
<dbReference type="GO" id="GO:0016887">
    <property type="term" value="F:ATP hydrolysis activity"/>
    <property type="evidence" value="ECO:0007669"/>
    <property type="project" value="InterPro"/>
</dbReference>
<evidence type="ECO:0000313" key="10">
    <source>
        <dbReference type="Proteomes" id="UP000272400"/>
    </source>
</evidence>
<name>A0A3N1CQN6_9ACTN</name>
<dbReference type="PROSITE" id="PS00211">
    <property type="entry name" value="ABC_TRANSPORTER_1"/>
    <property type="match status" value="2"/>
</dbReference>
<dbReference type="Proteomes" id="UP000272400">
    <property type="component" value="Unassembled WGS sequence"/>
</dbReference>
<dbReference type="Pfam" id="PF00005">
    <property type="entry name" value="ABC_tran"/>
    <property type="match status" value="2"/>
</dbReference>
<keyword evidence="5" id="KW-0547">Nucleotide-binding</keyword>
<evidence type="ECO:0000256" key="2">
    <source>
        <dbReference type="ARBA" id="ARBA00005417"/>
    </source>
</evidence>
<dbReference type="AlphaFoldDB" id="A0A3N1CQN6"/>
<dbReference type="SMART" id="SM00382">
    <property type="entry name" value="AAA"/>
    <property type="match status" value="2"/>
</dbReference>
<proteinExistence type="inferred from homology"/>
<gene>
    <name evidence="9" type="ORF">EDD29_1118</name>
</gene>
<accession>A0A3N1CQN6</accession>
<dbReference type="InterPro" id="IPR003439">
    <property type="entry name" value="ABC_transporter-like_ATP-bd"/>
</dbReference>
<evidence type="ECO:0000313" key="9">
    <source>
        <dbReference type="EMBL" id="ROO83612.1"/>
    </source>
</evidence>
<organism evidence="9 10">
    <name type="scientific">Actinocorallia herbida</name>
    <dbReference type="NCBI Taxonomy" id="58109"/>
    <lineage>
        <taxon>Bacteria</taxon>
        <taxon>Bacillati</taxon>
        <taxon>Actinomycetota</taxon>
        <taxon>Actinomycetes</taxon>
        <taxon>Streptosporangiales</taxon>
        <taxon>Thermomonosporaceae</taxon>
        <taxon>Actinocorallia</taxon>
    </lineage>
</organism>
<keyword evidence="4" id="KW-1003">Cell membrane</keyword>
<keyword evidence="10" id="KW-1185">Reference proteome</keyword>
<keyword evidence="6 9" id="KW-0067">ATP-binding</keyword>
<dbReference type="InterPro" id="IPR003593">
    <property type="entry name" value="AAA+_ATPase"/>
</dbReference>
<dbReference type="SUPFAM" id="SSF52540">
    <property type="entry name" value="P-loop containing nucleoside triphosphate hydrolases"/>
    <property type="match status" value="2"/>
</dbReference>
<dbReference type="InterPro" id="IPR050388">
    <property type="entry name" value="ABC_Ni/Peptide_Import"/>
</dbReference>
<dbReference type="InterPro" id="IPR027417">
    <property type="entry name" value="P-loop_NTPase"/>
</dbReference>
<evidence type="ECO:0000256" key="3">
    <source>
        <dbReference type="ARBA" id="ARBA00022448"/>
    </source>
</evidence>
<feature type="domain" description="ABC transporter" evidence="8">
    <location>
        <begin position="3"/>
        <end position="244"/>
    </location>
</feature>
<comment type="caution">
    <text evidence="9">The sequence shown here is derived from an EMBL/GenBank/DDBJ whole genome shotgun (WGS) entry which is preliminary data.</text>
</comment>
<keyword evidence="3" id="KW-0813">Transport</keyword>
<evidence type="ECO:0000256" key="1">
    <source>
        <dbReference type="ARBA" id="ARBA00004202"/>
    </source>
</evidence>
<feature type="domain" description="ABC transporter" evidence="8">
    <location>
        <begin position="246"/>
        <end position="460"/>
    </location>
</feature>
<comment type="similarity">
    <text evidence="2">Belongs to the ABC transporter superfamily.</text>
</comment>
<dbReference type="PROSITE" id="PS50893">
    <property type="entry name" value="ABC_TRANSPORTER_2"/>
    <property type="match status" value="2"/>
</dbReference>
<dbReference type="GO" id="GO:0005886">
    <property type="term" value="C:plasma membrane"/>
    <property type="evidence" value="ECO:0007669"/>
    <property type="project" value="UniProtKB-SubCell"/>
</dbReference>
<keyword evidence="7" id="KW-0472">Membrane</keyword>
<dbReference type="PANTHER" id="PTHR43297:SF2">
    <property type="entry name" value="DIPEPTIDE TRANSPORT ATP-BINDING PROTEIN DPPD"/>
    <property type="match status" value="1"/>
</dbReference>
<evidence type="ECO:0000259" key="8">
    <source>
        <dbReference type="PROSITE" id="PS50893"/>
    </source>
</evidence>
<dbReference type="InterPro" id="IPR017871">
    <property type="entry name" value="ABC_transporter-like_CS"/>
</dbReference>
<evidence type="ECO:0000256" key="4">
    <source>
        <dbReference type="ARBA" id="ARBA00022475"/>
    </source>
</evidence>
<dbReference type="EMBL" id="RJKE01000001">
    <property type="protein sequence ID" value="ROO83612.1"/>
    <property type="molecule type" value="Genomic_DNA"/>
</dbReference>
<reference evidence="9 10" key="1">
    <citation type="submission" date="2018-11" db="EMBL/GenBank/DDBJ databases">
        <title>Sequencing the genomes of 1000 actinobacteria strains.</title>
        <authorList>
            <person name="Klenk H.-P."/>
        </authorList>
    </citation>
    <scope>NUCLEOTIDE SEQUENCE [LARGE SCALE GENOMIC DNA]</scope>
    <source>
        <strain evidence="9 10">DSM 44254</strain>
    </source>
</reference>
<dbReference type="GO" id="GO:0005524">
    <property type="term" value="F:ATP binding"/>
    <property type="evidence" value="ECO:0007669"/>
    <property type="project" value="UniProtKB-KW"/>
</dbReference>
<dbReference type="Gene3D" id="3.40.50.300">
    <property type="entry name" value="P-loop containing nucleotide triphosphate hydrolases"/>
    <property type="match status" value="2"/>
</dbReference>
<dbReference type="CDD" id="cd03257">
    <property type="entry name" value="ABC_NikE_OppD_transporters"/>
    <property type="match status" value="2"/>
</dbReference>
<evidence type="ECO:0000256" key="7">
    <source>
        <dbReference type="ARBA" id="ARBA00023136"/>
    </source>
</evidence>